<name>A0A6G9YTA5_9NOCA</name>
<dbReference type="KEGG" id="nah:F5544_43780"/>
<keyword evidence="3" id="KW-1185">Reference proteome</keyword>
<reference evidence="2 3" key="1">
    <citation type="journal article" date="2019" name="ACS Chem. Biol.">
        <title>Identification and Mobilization of a Cryptic Antibiotic Biosynthesis Gene Locus from a Human-Pathogenic Nocardia Isolate.</title>
        <authorList>
            <person name="Herisse M."/>
            <person name="Ishida K."/>
            <person name="Porter J.L."/>
            <person name="Howden B."/>
            <person name="Hertweck C."/>
            <person name="Stinear T.P."/>
            <person name="Pidot S.J."/>
        </authorList>
    </citation>
    <scope>NUCLEOTIDE SEQUENCE [LARGE SCALE GENOMIC DNA]</scope>
    <source>
        <strain evidence="2 3">AUSMDU00012717</strain>
    </source>
</reference>
<gene>
    <name evidence="2" type="ORF">F5544_43780</name>
</gene>
<dbReference type="InterPro" id="IPR025442">
    <property type="entry name" value="DUF4185"/>
</dbReference>
<sequence length="392" mass="42104">MAARIVPDSRRIHGRGCTMARDRALLEGIIRMNRSLSALTRIGAIAAVLSLGAAGAANADPNDIIPIPALNGIRGLPQLVGPTQAVFQVTGMDSPNRTQNFNVLGTDLGIMWDDGNGRMLTAFGDNAGLGIPNLLAGSIWAWSSNVLFRSGNHDPSTGIYFDSVVPNPLPSPKIPGIEISLIPTAGISVGGVQYMSLMSVRAWGQPGKWETNFSTLAASGDDGQTWAPLTTTRRGNADGFENFQQNAFLKDGGYVYRYGTPAGRGNPGFISRAKESDIANIDAYEYWDGKDWRPGDPRTAAPIVGGVAELSVMWNDHLGQFVMLTTDAANSVVLRTAPRPEGPWSEPRVLIDAPALPSAYAPMIFPYQTGGDLYFMVTQHKQYNVILMRTAL</sequence>
<feature type="domain" description="DUF4185" evidence="1">
    <location>
        <begin position="94"/>
        <end position="389"/>
    </location>
</feature>
<organism evidence="2 3">
    <name type="scientific">Nocardia arthritidis</name>
    <dbReference type="NCBI Taxonomy" id="228602"/>
    <lineage>
        <taxon>Bacteria</taxon>
        <taxon>Bacillati</taxon>
        <taxon>Actinomycetota</taxon>
        <taxon>Actinomycetes</taxon>
        <taxon>Mycobacteriales</taxon>
        <taxon>Nocardiaceae</taxon>
        <taxon>Nocardia</taxon>
    </lineage>
</organism>
<dbReference type="EMBL" id="CP046172">
    <property type="protein sequence ID" value="QIS16559.1"/>
    <property type="molecule type" value="Genomic_DNA"/>
</dbReference>
<protein>
    <submittedName>
        <fullName evidence="2">DUF4185 domain-containing protein</fullName>
    </submittedName>
</protein>
<dbReference type="InterPro" id="IPR023296">
    <property type="entry name" value="Glyco_hydro_beta-prop_sf"/>
</dbReference>
<dbReference type="Proteomes" id="UP000503540">
    <property type="component" value="Chromosome"/>
</dbReference>
<proteinExistence type="predicted"/>
<accession>A0A6G9YTA5</accession>
<evidence type="ECO:0000313" key="2">
    <source>
        <dbReference type="EMBL" id="QIS16559.1"/>
    </source>
</evidence>
<dbReference type="Gene3D" id="2.115.10.20">
    <property type="entry name" value="Glycosyl hydrolase domain, family 43"/>
    <property type="match status" value="1"/>
</dbReference>
<dbReference type="AlphaFoldDB" id="A0A6G9YTA5"/>
<evidence type="ECO:0000313" key="3">
    <source>
        <dbReference type="Proteomes" id="UP000503540"/>
    </source>
</evidence>
<dbReference type="Pfam" id="PF13810">
    <property type="entry name" value="DUF4185"/>
    <property type="match status" value="1"/>
</dbReference>
<evidence type="ECO:0000259" key="1">
    <source>
        <dbReference type="Pfam" id="PF13810"/>
    </source>
</evidence>